<dbReference type="AlphaFoldDB" id="L1KPM4"/>
<comment type="caution">
    <text evidence="1">The sequence shown here is derived from an EMBL/GenBank/DDBJ whole genome shotgun (WGS) entry which is preliminary data.</text>
</comment>
<sequence length="54" mass="5332">MLFRAEFVEPGDEGADGRPMASIAGVRPAVPAGCGTCGAGRRTPAAPRPHGGVG</sequence>
<dbReference type="Proteomes" id="UP000010411">
    <property type="component" value="Unassembled WGS sequence"/>
</dbReference>
<keyword evidence="2" id="KW-1185">Reference proteome</keyword>
<accession>L1KPM4</accession>
<proteinExistence type="predicted"/>
<organism evidence="1 2">
    <name type="scientific">Streptomyces ipomoeae 91-03</name>
    <dbReference type="NCBI Taxonomy" id="698759"/>
    <lineage>
        <taxon>Bacteria</taxon>
        <taxon>Bacillati</taxon>
        <taxon>Actinomycetota</taxon>
        <taxon>Actinomycetes</taxon>
        <taxon>Kitasatosporales</taxon>
        <taxon>Streptomycetaceae</taxon>
        <taxon>Streptomyces</taxon>
    </lineage>
</organism>
<evidence type="ECO:0000313" key="1">
    <source>
        <dbReference type="EMBL" id="EKX62514.1"/>
    </source>
</evidence>
<evidence type="ECO:0000313" key="2">
    <source>
        <dbReference type="Proteomes" id="UP000010411"/>
    </source>
</evidence>
<protein>
    <submittedName>
        <fullName evidence="1">Uncharacterized protein</fullName>
    </submittedName>
</protein>
<dbReference type="EMBL" id="AEJC01000513">
    <property type="protein sequence ID" value="EKX62514.1"/>
    <property type="molecule type" value="Genomic_DNA"/>
</dbReference>
<name>L1KPM4_9ACTN</name>
<gene>
    <name evidence="1" type="ORF">STRIP9103_00234</name>
</gene>
<reference evidence="1 2" key="1">
    <citation type="submission" date="2012-11" db="EMBL/GenBank/DDBJ databases">
        <authorList>
            <person name="Huguet-Tapia J.C."/>
            <person name="Durkin A.S."/>
            <person name="Pettis G.S."/>
            <person name="Badger J.H."/>
        </authorList>
    </citation>
    <scope>NUCLEOTIDE SEQUENCE [LARGE SCALE GENOMIC DNA]</scope>
    <source>
        <strain evidence="1 2">91-03</strain>
    </source>
</reference>